<feature type="domain" description="PB1" evidence="8">
    <location>
        <begin position="407"/>
        <end position="480"/>
    </location>
</feature>
<comment type="similarity">
    <text evidence="2">Belongs to the NCF2/NOXA1 family.</text>
</comment>
<dbReference type="GO" id="GO:0005737">
    <property type="term" value="C:cytoplasm"/>
    <property type="evidence" value="ECO:0007669"/>
    <property type="project" value="UniProtKB-SubCell"/>
</dbReference>
<dbReference type="Pfam" id="PF00564">
    <property type="entry name" value="PB1"/>
    <property type="match status" value="1"/>
</dbReference>
<evidence type="ECO:0000256" key="2">
    <source>
        <dbReference type="ARBA" id="ARBA00008051"/>
    </source>
</evidence>
<comment type="subcellular location">
    <subcellularLocation>
        <location evidence="1">Cytoplasm</location>
    </subcellularLocation>
</comment>
<evidence type="ECO:0000256" key="7">
    <source>
        <dbReference type="SAM" id="MobiDB-lite"/>
    </source>
</evidence>
<dbReference type="InterPro" id="IPR053793">
    <property type="entry name" value="PB1-like"/>
</dbReference>
<dbReference type="PANTHER" id="PTHR15175">
    <property type="entry name" value="NEUTROPHIL CYTOSOLIC FACTOR 2, NEUTROPHIL NADPH OXIDASE FACTOR 2"/>
    <property type="match status" value="1"/>
</dbReference>
<dbReference type="Gene3D" id="1.25.40.10">
    <property type="entry name" value="Tetratricopeptide repeat domain"/>
    <property type="match status" value="1"/>
</dbReference>
<keyword evidence="4" id="KW-0963">Cytoplasm</keyword>
<dbReference type="AlphaFoldDB" id="A0AAD5XLM5"/>
<dbReference type="SMART" id="SM00666">
    <property type="entry name" value="PB1"/>
    <property type="match status" value="1"/>
</dbReference>
<feature type="region of interest" description="Disordered" evidence="7">
    <location>
        <begin position="337"/>
        <end position="401"/>
    </location>
</feature>
<feature type="compositionally biased region" description="Low complexity" evidence="7">
    <location>
        <begin position="355"/>
        <end position="377"/>
    </location>
</feature>
<dbReference type="EMBL" id="JADGJQ010000110">
    <property type="protein sequence ID" value="KAJ3169332.1"/>
    <property type="molecule type" value="Genomic_DNA"/>
</dbReference>
<accession>A0AAD5XLM5</accession>
<evidence type="ECO:0000256" key="5">
    <source>
        <dbReference type="ARBA" id="ARBA00022737"/>
    </source>
</evidence>
<sequence>MALRVELTQWVDGVKAFDSKDHERALDLFMPIADTAKIHFNIAMSFINLGALDDAIAALGRSVACDPFLAVAYFMRGVCYYNVNALNESLQDFNDALTYLRGNTHIDYAQLGLAFKLFACEVSFNRGLCLAAMGEMSDAYKDFEDAAQSRPPPTESSNNEDFRNIDEALRLGDRAPEYLGPYAVSPDSIYRPPGGRVKNSEKRDYIGKAKVVASVEATDNYAGFSGRELKMKTLPRSNSANDIPLALFPGERLARANTSTGVLSRSATVAAAPGSARVVGGGVTAPTMRPLRSRSSSLGLAEPVMPGGGLGRSATVGAGGGRAPAISINPIDELMSELGGGGGDDGYRDRESERGYAPSSNGYGNSNGNGSAYGSNNRAPLPEAARAGGSTLRSGSPTGTMSTVADKVKLKAHYQTTRILLLPTVIRLPDLISRLQDKFGVPGNQSFQLKYKDEDGAIVTIVDQEDLEVAWALQGVEWGEGGRVEVWCELV</sequence>
<dbReference type="Proteomes" id="UP001212152">
    <property type="component" value="Unassembled WGS sequence"/>
</dbReference>
<feature type="compositionally biased region" description="Basic and acidic residues" evidence="7">
    <location>
        <begin position="345"/>
        <end position="354"/>
    </location>
</feature>
<name>A0AAD5XLM5_9FUNG</name>
<evidence type="ECO:0000313" key="9">
    <source>
        <dbReference type="EMBL" id="KAJ3169332.1"/>
    </source>
</evidence>
<keyword evidence="5" id="KW-0677">Repeat</keyword>
<feature type="compositionally biased region" description="Polar residues" evidence="7">
    <location>
        <begin position="391"/>
        <end position="401"/>
    </location>
</feature>
<dbReference type="InterPro" id="IPR011990">
    <property type="entry name" value="TPR-like_helical_dom_sf"/>
</dbReference>
<evidence type="ECO:0000256" key="3">
    <source>
        <dbReference type="ARBA" id="ARBA00022443"/>
    </source>
</evidence>
<dbReference type="SUPFAM" id="SSF48452">
    <property type="entry name" value="TPR-like"/>
    <property type="match status" value="1"/>
</dbReference>
<evidence type="ECO:0000313" key="10">
    <source>
        <dbReference type="Proteomes" id="UP001212152"/>
    </source>
</evidence>
<evidence type="ECO:0000256" key="4">
    <source>
        <dbReference type="ARBA" id="ARBA00022490"/>
    </source>
</evidence>
<evidence type="ECO:0000256" key="6">
    <source>
        <dbReference type="ARBA" id="ARBA00022803"/>
    </source>
</evidence>
<proteinExistence type="inferred from homology"/>
<keyword evidence="10" id="KW-1185">Reference proteome</keyword>
<dbReference type="FunFam" id="1.25.40.10:FF:000017">
    <property type="entry name" value="NADPH oxidase regulator NoxR"/>
    <property type="match status" value="1"/>
</dbReference>
<protein>
    <recommendedName>
        <fullName evidence="8">PB1 domain-containing protein</fullName>
    </recommendedName>
</protein>
<evidence type="ECO:0000259" key="8">
    <source>
        <dbReference type="PROSITE" id="PS51745"/>
    </source>
</evidence>
<dbReference type="InterPro" id="IPR000270">
    <property type="entry name" value="PB1_dom"/>
</dbReference>
<dbReference type="PANTHER" id="PTHR15175:SF0">
    <property type="entry name" value="SH3 DOMAIN-CONTAINING PROTEIN C23A1.17"/>
    <property type="match status" value="1"/>
</dbReference>
<reference evidence="9" key="1">
    <citation type="submission" date="2020-05" db="EMBL/GenBank/DDBJ databases">
        <title>Phylogenomic resolution of chytrid fungi.</title>
        <authorList>
            <person name="Stajich J.E."/>
            <person name="Amses K."/>
            <person name="Simmons R."/>
            <person name="Seto K."/>
            <person name="Myers J."/>
            <person name="Bonds A."/>
            <person name="Quandt C.A."/>
            <person name="Barry K."/>
            <person name="Liu P."/>
            <person name="Grigoriev I."/>
            <person name="Longcore J.E."/>
            <person name="James T.Y."/>
        </authorList>
    </citation>
    <scope>NUCLEOTIDE SEQUENCE</scope>
    <source>
        <strain evidence="9">JEL0379</strain>
    </source>
</reference>
<dbReference type="CDD" id="cd05992">
    <property type="entry name" value="PB1"/>
    <property type="match status" value="1"/>
</dbReference>
<dbReference type="InterPro" id="IPR019734">
    <property type="entry name" value="TPR_rpt"/>
</dbReference>
<dbReference type="SMART" id="SM00028">
    <property type="entry name" value="TPR"/>
    <property type="match status" value="3"/>
</dbReference>
<comment type="caution">
    <text evidence="9">The sequence shown here is derived from an EMBL/GenBank/DDBJ whole genome shotgun (WGS) entry which is preliminary data.</text>
</comment>
<dbReference type="PROSITE" id="PS51745">
    <property type="entry name" value="PB1"/>
    <property type="match status" value="1"/>
</dbReference>
<organism evidence="9 10">
    <name type="scientific">Geranomyces variabilis</name>
    <dbReference type="NCBI Taxonomy" id="109894"/>
    <lineage>
        <taxon>Eukaryota</taxon>
        <taxon>Fungi</taxon>
        <taxon>Fungi incertae sedis</taxon>
        <taxon>Chytridiomycota</taxon>
        <taxon>Chytridiomycota incertae sedis</taxon>
        <taxon>Chytridiomycetes</taxon>
        <taxon>Spizellomycetales</taxon>
        <taxon>Powellomycetaceae</taxon>
        <taxon>Geranomyces</taxon>
    </lineage>
</organism>
<keyword evidence="6" id="KW-0802">TPR repeat</keyword>
<gene>
    <name evidence="9" type="ORF">HDU87_000851</name>
</gene>
<keyword evidence="3" id="KW-0728">SH3 domain</keyword>
<evidence type="ECO:0000256" key="1">
    <source>
        <dbReference type="ARBA" id="ARBA00004496"/>
    </source>
</evidence>
<dbReference type="Gene3D" id="3.10.20.90">
    <property type="entry name" value="Phosphatidylinositol 3-kinase Catalytic Subunit, Chain A, domain 1"/>
    <property type="match status" value="1"/>
</dbReference>
<dbReference type="InterPro" id="IPR051864">
    <property type="entry name" value="NCF2_NOXA1"/>
</dbReference>
<dbReference type="SUPFAM" id="SSF54277">
    <property type="entry name" value="CAD &amp; PB1 domains"/>
    <property type="match status" value="1"/>
</dbReference>